<dbReference type="EMBL" id="CP008956">
    <property type="protein sequence ID" value="QJQ03099.1"/>
    <property type="molecule type" value="Genomic_DNA"/>
</dbReference>
<gene>
    <name evidence="1" type="ORF">C798_23570</name>
</gene>
<dbReference type="AlphaFoldDB" id="A0A6M3ZWM9"/>
<reference evidence="1 2" key="1">
    <citation type="journal article" date="2012" name="J. Bacteriol.">
        <title>Genome sequence of the pathogenic Herbaspirillum seropedicae strain Os34, isolated from rice roots.</title>
        <authorList>
            <person name="Ye W."/>
            <person name="Ye S."/>
            <person name="Liu J."/>
            <person name="Chang S."/>
            <person name="Chen M."/>
            <person name="Zhu B."/>
            <person name="Guo L."/>
            <person name="An Q."/>
        </authorList>
    </citation>
    <scope>NUCLEOTIDE SEQUENCE [LARGE SCALE GENOMIC DNA]</scope>
    <source>
        <strain evidence="1 2">Os34</strain>
    </source>
</reference>
<evidence type="ECO:0000313" key="2">
    <source>
        <dbReference type="Proteomes" id="UP000501648"/>
    </source>
</evidence>
<accession>A0A6M3ZWM9</accession>
<proteinExistence type="predicted"/>
<dbReference type="Proteomes" id="UP000501648">
    <property type="component" value="Chromosome"/>
</dbReference>
<sequence length="77" mass="8676">MKRNANGITPDLFLDRHGRRVLTDDGIPGINGLEGSGSTTEVIQSKFAGMLFNEGERLDKKQLTDIKRWIELQLDTF</sequence>
<evidence type="ECO:0000313" key="1">
    <source>
        <dbReference type="EMBL" id="QJQ03099.1"/>
    </source>
</evidence>
<dbReference type="GeneID" id="29391192"/>
<protein>
    <submittedName>
        <fullName evidence="1">Uncharacterized protein</fullName>
    </submittedName>
</protein>
<organism evidence="1 2">
    <name type="scientific">Herbaspirillum rubrisubalbicans Os34</name>
    <dbReference type="NCBI Taxonomy" id="1235827"/>
    <lineage>
        <taxon>Bacteria</taxon>
        <taxon>Pseudomonadati</taxon>
        <taxon>Pseudomonadota</taxon>
        <taxon>Betaproteobacteria</taxon>
        <taxon>Burkholderiales</taxon>
        <taxon>Oxalobacteraceae</taxon>
        <taxon>Herbaspirillum</taxon>
    </lineage>
</organism>
<dbReference type="RefSeq" id="WP_013236030.1">
    <property type="nucleotide sequence ID" value="NZ_CP008956.1"/>
</dbReference>
<name>A0A6M3ZWM9_9BURK</name>